<feature type="non-terminal residue" evidence="1">
    <location>
        <position position="140"/>
    </location>
</feature>
<evidence type="ECO:0000313" key="2">
    <source>
        <dbReference type="Proteomes" id="UP001328107"/>
    </source>
</evidence>
<keyword evidence="2" id="KW-1185">Reference proteome</keyword>
<dbReference type="Proteomes" id="UP001328107">
    <property type="component" value="Unassembled WGS sequence"/>
</dbReference>
<evidence type="ECO:0000313" key="1">
    <source>
        <dbReference type="EMBL" id="GMR38575.1"/>
    </source>
</evidence>
<name>A0AAN4ZJ14_9BILA</name>
<protein>
    <submittedName>
        <fullName evidence="1">Uncharacterized protein</fullName>
    </submittedName>
</protein>
<dbReference type="AlphaFoldDB" id="A0AAN4ZJ14"/>
<sequence>LFIVGAAWQCTLGRCVQNLSGESGPASTEQIALHRFDLLILTAGFLDDLHHLIVVESREKEKGSRRKQLDHDDFLVLCKLGDYFPLARDERALFSIEVRECDWGRGIAVLRQIDVHVLFEFETVMSARAAIGSQEIQKLE</sequence>
<comment type="caution">
    <text evidence="1">The sequence shown here is derived from an EMBL/GenBank/DDBJ whole genome shotgun (WGS) entry which is preliminary data.</text>
</comment>
<gene>
    <name evidence="1" type="ORF">PMAYCL1PPCAC_08770</name>
</gene>
<accession>A0AAN4ZJ14</accession>
<organism evidence="1 2">
    <name type="scientific">Pristionchus mayeri</name>
    <dbReference type="NCBI Taxonomy" id="1317129"/>
    <lineage>
        <taxon>Eukaryota</taxon>
        <taxon>Metazoa</taxon>
        <taxon>Ecdysozoa</taxon>
        <taxon>Nematoda</taxon>
        <taxon>Chromadorea</taxon>
        <taxon>Rhabditida</taxon>
        <taxon>Rhabditina</taxon>
        <taxon>Diplogasteromorpha</taxon>
        <taxon>Diplogasteroidea</taxon>
        <taxon>Neodiplogasteridae</taxon>
        <taxon>Pristionchus</taxon>
    </lineage>
</organism>
<dbReference type="EMBL" id="BTRK01000002">
    <property type="protein sequence ID" value="GMR38575.1"/>
    <property type="molecule type" value="Genomic_DNA"/>
</dbReference>
<feature type="non-terminal residue" evidence="1">
    <location>
        <position position="1"/>
    </location>
</feature>
<proteinExistence type="predicted"/>
<reference evidence="2" key="1">
    <citation type="submission" date="2022-10" db="EMBL/GenBank/DDBJ databases">
        <title>Genome assembly of Pristionchus species.</title>
        <authorList>
            <person name="Yoshida K."/>
            <person name="Sommer R.J."/>
        </authorList>
    </citation>
    <scope>NUCLEOTIDE SEQUENCE [LARGE SCALE GENOMIC DNA]</scope>
    <source>
        <strain evidence="2">RS5460</strain>
    </source>
</reference>